<dbReference type="OrthoDB" id="4999879at2759"/>
<evidence type="ECO:0000313" key="2">
    <source>
        <dbReference type="Proteomes" id="UP000546213"/>
    </source>
</evidence>
<proteinExistence type="predicted"/>
<accession>A0A8H5KRA1</accession>
<evidence type="ECO:0000313" key="1">
    <source>
        <dbReference type="EMBL" id="KAF5578502.1"/>
    </source>
</evidence>
<dbReference type="Proteomes" id="UP000546213">
    <property type="component" value="Unassembled WGS sequence"/>
</dbReference>
<dbReference type="AlphaFoldDB" id="A0A8H5KRA1"/>
<protein>
    <submittedName>
        <fullName evidence="1">Uncharacterized protein</fullName>
    </submittedName>
</protein>
<keyword evidence="2" id="KW-1185">Reference proteome</keyword>
<name>A0A8H5KRA1_9HYPO</name>
<comment type="caution">
    <text evidence="1">The sequence shown here is derived from an EMBL/GenBank/DDBJ whole genome shotgun (WGS) entry which is preliminary data.</text>
</comment>
<sequence>MDNKTPAKKDSLTVQELWRRMNRPIIITHDGLMLPGDPSTLQKVPELKATAIVAGDLLCGLRLESPSGETGNMVAPSDLGKDAIIYQGDTNGERPAIESSKLLRHDVTLCNIPLPVTSKRLMGEKLPAGYRKIELKFSFVDPSEGNSQSKGLIEIQDCEVEKAFILFAYDQANEGKSVMLEEVVDGGEGTGACWVVDMIKPPAPI</sequence>
<gene>
    <name evidence="1" type="ORF">FPCIR_11543</name>
</gene>
<dbReference type="EMBL" id="JAAOAS010000357">
    <property type="protein sequence ID" value="KAF5578502.1"/>
    <property type="molecule type" value="Genomic_DNA"/>
</dbReference>
<organism evidence="1 2">
    <name type="scientific">Fusarium pseudocircinatum</name>
    <dbReference type="NCBI Taxonomy" id="56676"/>
    <lineage>
        <taxon>Eukaryota</taxon>
        <taxon>Fungi</taxon>
        <taxon>Dikarya</taxon>
        <taxon>Ascomycota</taxon>
        <taxon>Pezizomycotina</taxon>
        <taxon>Sordariomycetes</taxon>
        <taxon>Hypocreomycetidae</taxon>
        <taxon>Hypocreales</taxon>
        <taxon>Nectriaceae</taxon>
        <taxon>Fusarium</taxon>
        <taxon>Fusarium fujikuroi species complex</taxon>
    </lineage>
</organism>
<reference evidence="1 2" key="1">
    <citation type="submission" date="2020-05" db="EMBL/GenBank/DDBJ databases">
        <title>Identification and distribution of gene clusters putatively required for synthesis of sphingolipid metabolism inhibitors in phylogenetically diverse species of the filamentous fungus Fusarium.</title>
        <authorList>
            <person name="Kim H.-S."/>
            <person name="Busman M."/>
            <person name="Brown D.W."/>
            <person name="Divon H."/>
            <person name="Uhlig S."/>
            <person name="Proctor R.H."/>
        </authorList>
    </citation>
    <scope>NUCLEOTIDE SEQUENCE [LARGE SCALE GENOMIC DNA]</scope>
    <source>
        <strain evidence="1 2">NRRL 36939</strain>
    </source>
</reference>